<name>A0A2T1E0Q0_9CYAN</name>
<sequence>MTAHKVTAFSIDALRDDVRHLVEKGTVSRYQPIYTLCRYIPYREWLCAERELESNNYLLRDPVIDLLGREDWTND</sequence>
<protein>
    <submittedName>
        <fullName evidence="1">DUF4327 domain-containing protein</fullName>
    </submittedName>
</protein>
<proteinExistence type="predicted"/>
<dbReference type="AlphaFoldDB" id="A0A2T1E0Q0"/>
<dbReference type="EMBL" id="PVWK01000109">
    <property type="protein sequence ID" value="PSB26333.1"/>
    <property type="molecule type" value="Genomic_DNA"/>
</dbReference>
<dbReference type="InterPro" id="IPR025477">
    <property type="entry name" value="DUF4327"/>
</dbReference>
<comment type="caution">
    <text evidence="1">The sequence shown here is derived from an EMBL/GenBank/DDBJ whole genome shotgun (WGS) entry which is preliminary data.</text>
</comment>
<evidence type="ECO:0000313" key="2">
    <source>
        <dbReference type="Proteomes" id="UP000239576"/>
    </source>
</evidence>
<reference evidence="1 2" key="2">
    <citation type="submission" date="2018-03" db="EMBL/GenBank/DDBJ databases">
        <title>The ancient ancestry and fast evolution of plastids.</title>
        <authorList>
            <person name="Moore K.R."/>
            <person name="Magnabosco C."/>
            <person name="Momper L."/>
            <person name="Gold D.A."/>
            <person name="Bosak T."/>
            <person name="Fournier G.P."/>
        </authorList>
    </citation>
    <scope>NUCLEOTIDE SEQUENCE [LARGE SCALE GENOMIC DNA]</scope>
    <source>
        <strain evidence="1 2">ULC18</strain>
    </source>
</reference>
<reference evidence="2" key="1">
    <citation type="submission" date="2018-02" db="EMBL/GenBank/DDBJ databases">
        <authorList>
            <person name="Moore K."/>
            <person name="Momper L."/>
        </authorList>
    </citation>
    <scope>NUCLEOTIDE SEQUENCE [LARGE SCALE GENOMIC DNA]</scope>
    <source>
        <strain evidence="2">ULC18</strain>
    </source>
</reference>
<organism evidence="1 2">
    <name type="scientific">Stenomitos frigidus ULC18</name>
    <dbReference type="NCBI Taxonomy" id="2107698"/>
    <lineage>
        <taxon>Bacteria</taxon>
        <taxon>Bacillati</taxon>
        <taxon>Cyanobacteriota</taxon>
        <taxon>Cyanophyceae</taxon>
        <taxon>Leptolyngbyales</taxon>
        <taxon>Leptolyngbyaceae</taxon>
        <taxon>Stenomitos</taxon>
    </lineage>
</organism>
<dbReference type="OrthoDB" id="582639at2"/>
<gene>
    <name evidence="1" type="ORF">C7B82_20075</name>
</gene>
<accession>A0A2T1E0Q0</accession>
<keyword evidence="2" id="KW-1185">Reference proteome</keyword>
<dbReference type="Proteomes" id="UP000239576">
    <property type="component" value="Unassembled WGS sequence"/>
</dbReference>
<evidence type="ECO:0000313" key="1">
    <source>
        <dbReference type="EMBL" id="PSB26333.1"/>
    </source>
</evidence>
<dbReference type="Pfam" id="PF14217">
    <property type="entry name" value="DUF4327"/>
    <property type="match status" value="1"/>
</dbReference>